<proteinExistence type="predicted"/>
<keyword evidence="3" id="KW-1185">Reference proteome</keyword>
<dbReference type="Pfam" id="PF21663">
    <property type="entry name" value="WipA_Phos"/>
    <property type="match status" value="1"/>
</dbReference>
<evidence type="ECO:0000313" key="2">
    <source>
        <dbReference type="EMBL" id="USQ15257.1"/>
    </source>
</evidence>
<accession>A0ABY4YCT8</accession>
<evidence type="ECO:0000313" key="3">
    <source>
        <dbReference type="Proteomes" id="UP001057474"/>
    </source>
</evidence>
<evidence type="ECO:0000259" key="1">
    <source>
        <dbReference type="Pfam" id="PF21663"/>
    </source>
</evidence>
<dbReference type="InterPro" id="IPR048521">
    <property type="entry name" value="WipA_Phos"/>
</dbReference>
<geneLocation type="plasmid" evidence="2 3">
    <name>pLlyPCM2298_1</name>
</geneLocation>
<gene>
    <name evidence="2" type="ORF">J2N86_14945</name>
</gene>
<sequence>MNNTIVKGNVDIYQYPDVDYEEDLYVTLGDLHGNAIKLIFFLMKEKIAKLSKEDYVRLIEIYKTDVNKLTKEDLNTFASIIRNRMIIFNKNINIRLLGDDCADRGMGDHYTLWILDKLHQEHVPFEIIFSNHASDFITYIELLKEEEEIDFEEADFAIGSLELMQSMINTNALIEKGLIPKDEIIDLFNRVYKSSLKVFSYTLNHEKKNISFYSHAPVDLDYLANVANEFELPSKIENRKEVAETIERINLKFQKELSNNRNRYITCAGTALFDALWNNDLHELKRAPQLKSGESITFTHGHRIAATTKEHICSLDTGLGISVASGVGEYMVTHTIGSSLNTKIKDETLEPSSEDHENYSSMRCM</sequence>
<dbReference type="EMBL" id="CP071528">
    <property type="protein sequence ID" value="USQ15257.1"/>
    <property type="molecule type" value="Genomic_DNA"/>
</dbReference>
<dbReference type="RefSeq" id="WP_252582494.1">
    <property type="nucleotide sequence ID" value="NZ_CP071528.1"/>
</dbReference>
<feature type="domain" description="WipA-like phosphatase" evidence="1">
    <location>
        <begin position="94"/>
        <end position="320"/>
    </location>
</feature>
<keyword evidence="2" id="KW-0614">Plasmid</keyword>
<name>A0ABY4YCT8_9GAMM</name>
<organism evidence="2 3">
    <name type="scientific">Legionella lytica</name>
    <dbReference type="NCBI Taxonomy" id="96232"/>
    <lineage>
        <taxon>Bacteria</taxon>
        <taxon>Pseudomonadati</taxon>
        <taxon>Pseudomonadota</taxon>
        <taxon>Gammaproteobacteria</taxon>
        <taxon>Legionellales</taxon>
        <taxon>Legionellaceae</taxon>
        <taxon>Legionella</taxon>
    </lineage>
</organism>
<dbReference type="Proteomes" id="UP001057474">
    <property type="component" value="Plasmid pLlyPCM2298_1"/>
</dbReference>
<reference evidence="2" key="1">
    <citation type="submission" date="2021-03" db="EMBL/GenBank/DDBJ databases">
        <title>Legionella lytica PCM 2298.</title>
        <authorList>
            <person name="Koper P."/>
        </authorList>
    </citation>
    <scope>NUCLEOTIDE SEQUENCE</scope>
    <source>
        <strain evidence="2">PCM 2298</strain>
        <plasmid evidence="2">pLlyPCM2298_1</plasmid>
    </source>
</reference>
<protein>
    <recommendedName>
        <fullName evidence="1">WipA-like phosphatase domain-containing protein</fullName>
    </recommendedName>
</protein>